<dbReference type="InterPro" id="IPR050987">
    <property type="entry name" value="AtrR-like"/>
</dbReference>
<dbReference type="CDD" id="cd00067">
    <property type="entry name" value="GAL4"/>
    <property type="match status" value="1"/>
</dbReference>
<reference evidence="8" key="1">
    <citation type="submission" date="2021-06" db="EMBL/GenBank/DDBJ databases">
        <authorList>
            <person name="Kallberg Y."/>
            <person name="Tangrot J."/>
            <person name="Rosling A."/>
        </authorList>
    </citation>
    <scope>NUCLEOTIDE SEQUENCE</scope>
    <source>
        <strain evidence="8">AZ414A</strain>
    </source>
</reference>
<evidence type="ECO:0000256" key="1">
    <source>
        <dbReference type="ARBA" id="ARBA00004123"/>
    </source>
</evidence>
<feature type="compositionally biased region" description="Low complexity" evidence="6">
    <location>
        <begin position="1"/>
        <end position="13"/>
    </location>
</feature>
<comment type="caution">
    <text evidence="8">The sequence shown here is derived from an EMBL/GenBank/DDBJ whole genome shotgun (WGS) entry which is preliminary data.</text>
</comment>
<dbReference type="InterPro" id="IPR036864">
    <property type="entry name" value="Zn2-C6_fun-type_DNA-bd_sf"/>
</dbReference>
<accession>A0A9N8UY09</accession>
<dbReference type="Gene3D" id="4.10.240.10">
    <property type="entry name" value="Zn(2)-C6 fungal-type DNA-binding domain"/>
    <property type="match status" value="1"/>
</dbReference>
<dbReference type="GO" id="GO:0005634">
    <property type="term" value="C:nucleus"/>
    <property type="evidence" value="ECO:0007669"/>
    <property type="project" value="UniProtKB-SubCell"/>
</dbReference>
<evidence type="ECO:0000313" key="9">
    <source>
        <dbReference type="Proteomes" id="UP000789706"/>
    </source>
</evidence>
<evidence type="ECO:0000256" key="2">
    <source>
        <dbReference type="ARBA" id="ARBA00022723"/>
    </source>
</evidence>
<evidence type="ECO:0000256" key="5">
    <source>
        <dbReference type="SAM" id="Coils"/>
    </source>
</evidence>
<proteinExistence type="predicted"/>
<dbReference type="PANTHER" id="PTHR46910">
    <property type="entry name" value="TRANSCRIPTION FACTOR PDR1"/>
    <property type="match status" value="1"/>
</dbReference>
<sequence>MTSIIAANTSSSAGKRPPGQADVTSHKKLKTIACDRCRRRKVKCDGDGYNLIPCKYCTSVRLECTYGRQPGRTSSIPPSIKSNLSSNNRNAVRSGSTTNSTNIINNNSININGTSVIDPATIPSNSSNLSNLSNSTNTIINTHTIRQLLPKLDNNTNDFEYAIKFFTSTTLQNENDVHDKRLNEQLVDLYFKNFHPLLPVVHKEYFMERFRDSSKTMPRLLLYSVCAIGASYSNDPAARKDRDNPQTVGLAYYECVQGMYNQYLDIPRLSTATALFLLGIYDSLRRLKSRIYVGMSITLSVTMQLHERNASEGFPINKKEARNKLWWGLSIINHLECITFNRKLILEDKHCTIKYPDITSHLNPLNQDETELKITRYYVEYIKISKIMYNILEYALVQNQNSNSLSLEELEEQLENWKKELPSFLSIEEIKPLTILSNETTIEHLRIYISILYNYALIRIYHPIVNINKNNLEACTKAANNITLLVNKNFVHIINSNQFIIHCVFYAGCIHILNFQESKRLAEAKNKILKIIEIFKSVLSMASLHNIHLGIKNLIALFISQLESLTIEERDEQTNNAIKDTGTSNPINLNRNTSSITMSMTPTSLPPLITPTSSPHPSHIYQYSPTSGNYVTNSEISGGGLSQIPTINGASTLLSTSENSVAMLIDNQGIIGIIGLLLSSNCRYHQIVVIVVIVKIANLSNYRYSQKSELFFGNSLQCLSADVSVGRMSSEQELSSKIFVRKIFTNEANIIGAMMYN</sequence>
<feature type="region of interest" description="Disordered" evidence="6">
    <location>
        <begin position="1"/>
        <end position="24"/>
    </location>
</feature>
<dbReference type="CDD" id="cd12148">
    <property type="entry name" value="fungal_TF_MHR"/>
    <property type="match status" value="1"/>
</dbReference>
<dbReference type="GO" id="GO:0000981">
    <property type="term" value="F:DNA-binding transcription factor activity, RNA polymerase II-specific"/>
    <property type="evidence" value="ECO:0007669"/>
    <property type="project" value="InterPro"/>
</dbReference>
<dbReference type="InterPro" id="IPR007219">
    <property type="entry name" value="XnlR_reg_dom"/>
</dbReference>
<dbReference type="OrthoDB" id="2154091at2759"/>
<keyword evidence="9" id="KW-1185">Reference proteome</keyword>
<dbReference type="PROSITE" id="PS00463">
    <property type="entry name" value="ZN2_CY6_FUNGAL_1"/>
    <property type="match status" value="1"/>
</dbReference>
<dbReference type="PROSITE" id="PS50048">
    <property type="entry name" value="ZN2_CY6_FUNGAL_2"/>
    <property type="match status" value="1"/>
</dbReference>
<comment type="subcellular location">
    <subcellularLocation>
        <location evidence="1">Nucleus</location>
    </subcellularLocation>
</comment>
<keyword evidence="3" id="KW-0238">DNA-binding</keyword>
<dbReference type="SUPFAM" id="SSF57701">
    <property type="entry name" value="Zn2/Cys6 DNA-binding domain"/>
    <property type="match status" value="1"/>
</dbReference>
<organism evidence="8 9">
    <name type="scientific">Diversispora eburnea</name>
    <dbReference type="NCBI Taxonomy" id="1213867"/>
    <lineage>
        <taxon>Eukaryota</taxon>
        <taxon>Fungi</taxon>
        <taxon>Fungi incertae sedis</taxon>
        <taxon>Mucoromycota</taxon>
        <taxon>Glomeromycotina</taxon>
        <taxon>Glomeromycetes</taxon>
        <taxon>Diversisporales</taxon>
        <taxon>Diversisporaceae</taxon>
        <taxon>Diversispora</taxon>
    </lineage>
</organism>
<dbReference type="GO" id="GO:0003677">
    <property type="term" value="F:DNA binding"/>
    <property type="evidence" value="ECO:0007669"/>
    <property type="project" value="UniProtKB-KW"/>
</dbReference>
<name>A0A9N8UY09_9GLOM</name>
<dbReference type="GO" id="GO:0008270">
    <property type="term" value="F:zinc ion binding"/>
    <property type="evidence" value="ECO:0007669"/>
    <property type="project" value="InterPro"/>
</dbReference>
<evidence type="ECO:0000313" key="8">
    <source>
        <dbReference type="EMBL" id="CAG8432821.1"/>
    </source>
</evidence>
<feature type="region of interest" description="Disordered" evidence="6">
    <location>
        <begin position="69"/>
        <end position="105"/>
    </location>
</feature>
<evidence type="ECO:0000259" key="7">
    <source>
        <dbReference type="PROSITE" id="PS50048"/>
    </source>
</evidence>
<evidence type="ECO:0000256" key="4">
    <source>
        <dbReference type="ARBA" id="ARBA00023242"/>
    </source>
</evidence>
<feature type="compositionally biased region" description="Low complexity" evidence="6">
    <location>
        <begin position="94"/>
        <end position="105"/>
    </location>
</feature>
<dbReference type="AlphaFoldDB" id="A0A9N8UY09"/>
<dbReference type="Pfam" id="PF00172">
    <property type="entry name" value="Zn_clus"/>
    <property type="match status" value="1"/>
</dbReference>
<evidence type="ECO:0000256" key="6">
    <source>
        <dbReference type="SAM" id="MobiDB-lite"/>
    </source>
</evidence>
<dbReference type="Pfam" id="PF04082">
    <property type="entry name" value="Fungal_trans"/>
    <property type="match status" value="1"/>
</dbReference>
<gene>
    <name evidence="8" type="ORF">DEBURN_LOCUS148</name>
</gene>
<evidence type="ECO:0000256" key="3">
    <source>
        <dbReference type="ARBA" id="ARBA00023125"/>
    </source>
</evidence>
<keyword evidence="5" id="KW-0175">Coiled coil</keyword>
<feature type="coiled-coil region" evidence="5">
    <location>
        <begin position="400"/>
        <end position="427"/>
    </location>
</feature>
<keyword evidence="2" id="KW-0479">Metal-binding</keyword>
<dbReference type="GO" id="GO:0006351">
    <property type="term" value="P:DNA-templated transcription"/>
    <property type="evidence" value="ECO:0007669"/>
    <property type="project" value="InterPro"/>
</dbReference>
<keyword evidence="4" id="KW-0539">Nucleus</keyword>
<dbReference type="PANTHER" id="PTHR46910:SF3">
    <property type="entry name" value="HALOTOLERANCE PROTEIN 9-RELATED"/>
    <property type="match status" value="1"/>
</dbReference>
<feature type="compositionally biased region" description="Polar residues" evidence="6">
    <location>
        <begin position="71"/>
        <end position="93"/>
    </location>
</feature>
<dbReference type="InterPro" id="IPR001138">
    <property type="entry name" value="Zn2Cys6_DnaBD"/>
</dbReference>
<feature type="domain" description="Zn(2)-C6 fungal-type" evidence="7">
    <location>
        <begin position="33"/>
        <end position="66"/>
    </location>
</feature>
<dbReference type="SMART" id="SM00066">
    <property type="entry name" value="GAL4"/>
    <property type="match status" value="1"/>
</dbReference>
<dbReference type="EMBL" id="CAJVPK010000004">
    <property type="protein sequence ID" value="CAG8432821.1"/>
    <property type="molecule type" value="Genomic_DNA"/>
</dbReference>
<protein>
    <submittedName>
        <fullName evidence="8">11501_t:CDS:1</fullName>
    </submittedName>
</protein>
<dbReference type="Proteomes" id="UP000789706">
    <property type="component" value="Unassembled WGS sequence"/>
</dbReference>